<comment type="function">
    <text evidence="9">Component of the ERMES/MDM complex, which serves as a molecular tether to connect the endoplasmic reticulum (ER) and mitochondria. Components of this complex are involved in the control of mitochondrial shape and protein biogenesis, and function in nonvesicular lipid trafficking between the ER and mitochondria. MDM12 is required for the interaction of the ER-resident membrane protein MMM1 and the outer mitochondrial membrane-resident beta-barrel protein MDM10. The MDM12-MMM1 subcomplex functions in the major beta-barrel assembly pathway that is responsible for biogenesis of all mitochondrial outer membrane beta-barrel proteins, and acts in a late step after the SAM complex. The MDM10-MDM12-MMM1 subcomplex further acts in the TOM40-specific pathway after the action of the MDM12-MMM1 complex. Essential for establishing and maintaining the structure of mitochondria and maintenance of mtDNA nucleoids.</text>
</comment>
<reference key="2">
    <citation type="submission" date="2011-08" db="EMBL/GenBank/DDBJ databases">
        <title>Genome sequence of Naumovozyma castellii.</title>
        <authorList>
            <person name="Gordon J.L."/>
            <person name="Armisen D."/>
            <person name="Proux-Wera E."/>
            <person name="OhEigeartaigh S.S."/>
            <person name="Byrne K.P."/>
            <person name="Wolfe K.H."/>
        </authorList>
    </citation>
    <scope>NUCLEOTIDE SEQUENCE</scope>
    <source>
        <strain>Type strain:CBS 4309</strain>
    </source>
</reference>
<dbReference type="GO" id="GO:0007031">
    <property type="term" value="P:peroxisome organization"/>
    <property type="evidence" value="ECO:0007669"/>
    <property type="project" value="EnsemblFungi"/>
</dbReference>
<dbReference type="HAMAP" id="MF_03104">
    <property type="entry name" value="Mdm12"/>
    <property type="match status" value="1"/>
</dbReference>
<dbReference type="InterPro" id="IPR031468">
    <property type="entry name" value="SMP_LBD"/>
</dbReference>
<evidence type="ECO:0000313" key="13">
    <source>
        <dbReference type="Proteomes" id="UP000001640"/>
    </source>
</evidence>
<proteinExistence type="inferred from homology"/>
<evidence type="ECO:0000256" key="5">
    <source>
        <dbReference type="ARBA" id="ARBA00023055"/>
    </source>
</evidence>
<dbReference type="GO" id="GO:0000001">
    <property type="term" value="P:mitochondrion inheritance"/>
    <property type="evidence" value="ECO:0007669"/>
    <property type="project" value="EnsemblFungi"/>
</dbReference>
<evidence type="ECO:0000313" key="12">
    <source>
        <dbReference type="EMBL" id="CCC69787.1"/>
    </source>
</evidence>
<dbReference type="GO" id="GO:0070096">
    <property type="term" value="P:mitochondrial outer membrane translocase complex assembly"/>
    <property type="evidence" value="ECO:0007669"/>
    <property type="project" value="EnsemblFungi"/>
</dbReference>
<evidence type="ECO:0000256" key="3">
    <source>
        <dbReference type="ARBA" id="ARBA00022787"/>
    </source>
</evidence>
<dbReference type="GO" id="GO:0032865">
    <property type="term" value="C:ERMES complex"/>
    <property type="evidence" value="ECO:0007669"/>
    <property type="project" value="UniProtKB-UniRule"/>
</dbReference>
<dbReference type="Pfam" id="PF26544">
    <property type="entry name" value="Mdm12"/>
    <property type="match status" value="2"/>
</dbReference>
<feature type="region of interest" description="Disordered" evidence="10">
    <location>
        <begin position="238"/>
        <end position="272"/>
    </location>
</feature>
<evidence type="ECO:0000256" key="9">
    <source>
        <dbReference type="HAMAP-Rule" id="MF_03104"/>
    </source>
</evidence>
<dbReference type="KEGG" id="ncs:NCAS_0D02060"/>
<organism evidence="12 13">
    <name type="scientific">Naumovozyma castellii</name>
    <name type="common">Yeast</name>
    <name type="synonym">Saccharomyces castellii</name>
    <dbReference type="NCBI Taxonomy" id="27288"/>
    <lineage>
        <taxon>Eukaryota</taxon>
        <taxon>Fungi</taxon>
        <taxon>Dikarya</taxon>
        <taxon>Ascomycota</taxon>
        <taxon>Saccharomycotina</taxon>
        <taxon>Saccharomycetes</taxon>
        <taxon>Saccharomycetales</taxon>
        <taxon>Saccharomycetaceae</taxon>
        <taxon>Naumovozyma</taxon>
    </lineage>
</organism>
<dbReference type="eggNOG" id="ENOG502QQS2">
    <property type="taxonomic scope" value="Eukaryota"/>
</dbReference>
<comment type="similarity">
    <text evidence="9">Belongs to the MDM12 family.</text>
</comment>
<dbReference type="HOGENOM" id="CLU_026794_2_0_1"/>
<feature type="compositionally biased region" description="Polar residues" evidence="10">
    <location>
        <begin position="263"/>
        <end position="272"/>
    </location>
</feature>
<keyword evidence="13" id="KW-1185">Reference proteome</keyword>
<dbReference type="FunCoup" id="G0VDZ7">
    <property type="interactions" value="80"/>
</dbReference>
<comment type="subunit">
    <text evidence="9">Component of the ER-mitochondria encounter structure (ERMES) or MDM complex, composed of MMM1, MDM10, MDM12 and MDM34. A MMM1 homodimer associates with one molecule of MDM12 on each side in a pairwise head-to-tail manner, and the SMP-LTD domains of MMM1 and MDM12 generate a continuous hydrophobic tunnel for phospholipid trafficking.</text>
</comment>
<dbReference type="InterPro" id="IPR027532">
    <property type="entry name" value="Mdm12"/>
</dbReference>
<gene>
    <name evidence="12" type="primary">NCAS0D02060</name>
    <name evidence="9" type="synonym">MDM12</name>
    <name evidence="12" type="ordered locus">NCAS_0D02060</name>
</gene>
<feature type="domain" description="SMP-LTD" evidence="11">
    <location>
        <begin position="1"/>
        <end position="239"/>
    </location>
</feature>
<sequence>MSFNINWSEIGSDASISEAVKDHLSSYLQNVSLPSFVNNLKITDFSFGAIAPTIILKEITDPLPDFYESVNEGLVEGDEGWTIPSPSDTQFLIEVEYKGDLFVTMSGELVLNYPSQEFIKLPIKLAVTNIGFHSLCLVAYLAKQIFVSILCDVSDPILDEQNSEPLLDPNGTFMAPKKPFERISIIRSMNIDTEIGQQYQGEGSTLKNVGKLEQFLLEKFKDLLRKEIAWPSWINLDLSGDNNEEESIGGEEEEGTGDEIQSDGGSDETSIS</sequence>
<dbReference type="GO" id="GO:0015917">
    <property type="term" value="P:aminophospholipid transport"/>
    <property type="evidence" value="ECO:0007669"/>
    <property type="project" value="EnsemblFungi"/>
</dbReference>
<evidence type="ECO:0000259" key="11">
    <source>
        <dbReference type="PROSITE" id="PS51847"/>
    </source>
</evidence>
<dbReference type="PANTHER" id="PTHR28204">
    <property type="entry name" value="MITOCHONDRIAL DISTRIBUTION AND MORPHOLOGY PROTEIN 12"/>
    <property type="match status" value="1"/>
</dbReference>
<dbReference type="AlphaFoldDB" id="G0VDZ7"/>
<dbReference type="CDD" id="cd21672">
    <property type="entry name" value="SMP_Mdm12"/>
    <property type="match status" value="1"/>
</dbReference>
<dbReference type="PANTHER" id="PTHR28204:SF1">
    <property type="entry name" value="MITOCHONDRIAL DISTRIBUTION AND MORPHOLOGY PROTEIN 12"/>
    <property type="match status" value="1"/>
</dbReference>
<evidence type="ECO:0000256" key="10">
    <source>
        <dbReference type="SAM" id="MobiDB-lite"/>
    </source>
</evidence>
<protein>
    <recommendedName>
        <fullName evidence="9">Mitochondrial distribution and morphology protein 12</fullName>
    </recommendedName>
    <alternativeName>
        <fullName evidence="9">Mitochondrial inheritance component MDM12</fullName>
    </alternativeName>
</protein>
<accession>G0VDZ7</accession>
<evidence type="ECO:0000256" key="1">
    <source>
        <dbReference type="ARBA" id="ARBA00004370"/>
    </source>
</evidence>
<evidence type="ECO:0000256" key="6">
    <source>
        <dbReference type="ARBA" id="ARBA00023121"/>
    </source>
</evidence>
<dbReference type="GO" id="GO:0005789">
    <property type="term" value="C:endoplasmic reticulum membrane"/>
    <property type="evidence" value="ECO:0007669"/>
    <property type="project" value="UniProtKB-SubCell"/>
</dbReference>
<evidence type="ECO:0000256" key="8">
    <source>
        <dbReference type="ARBA" id="ARBA00023136"/>
    </source>
</evidence>
<comment type="subcellular location">
    <subcellularLocation>
        <location evidence="1">Membrane</location>
    </subcellularLocation>
    <subcellularLocation>
        <location evidence="9">Mitochondrion outer membrane</location>
        <topology evidence="9">Peripheral membrane protein</topology>
        <orientation evidence="9">Cytoplasmic side</orientation>
    </subcellularLocation>
    <subcellularLocation>
        <location evidence="9">Endoplasmic reticulum membrane</location>
        <topology evidence="9">Peripheral membrane protein</topology>
        <orientation evidence="9">Cytoplasmic side</orientation>
    </subcellularLocation>
    <text evidence="9">The ERMES/MDM complex localizes to a few discrete foci (around 10 per single cell), that represent mitochondria-endoplasmic reticulum junctions. These foci are often found next to mtDNA nucleoids.</text>
</comment>
<keyword evidence="6" id="KW-0446">Lipid-binding</keyword>
<feature type="compositionally biased region" description="Acidic residues" evidence="10">
    <location>
        <begin position="242"/>
        <end position="261"/>
    </location>
</feature>
<reference evidence="12 13" key="1">
    <citation type="journal article" date="2011" name="Proc. Natl. Acad. Sci. U.S.A.">
        <title>Evolutionary erosion of yeast sex chromosomes by mating-type switching accidents.</title>
        <authorList>
            <person name="Gordon J.L."/>
            <person name="Armisen D."/>
            <person name="Proux-Wera E."/>
            <person name="Oheigeartaigh S.S."/>
            <person name="Byrne K.P."/>
            <person name="Wolfe K.H."/>
        </authorList>
    </citation>
    <scope>NUCLEOTIDE SEQUENCE [LARGE SCALE GENOMIC DNA]</scope>
    <source>
        <strain evidence="13">ATCC 76901 / BCRC 22586 / CBS 4309 / NBRC 1992 / NRRL Y-12630</strain>
    </source>
</reference>
<keyword evidence="4 9" id="KW-0256">Endoplasmic reticulum</keyword>
<keyword evidence="5" id="KW-0445">Lipid transport</keyword>
<dbReference type="GO" id="GO:1990456">
    <property type="term" value="P:mitochondrion-endoplasmic reticulum membrane tethering"/>
    <property type="evidence" value="ECO:0007669"/>
    <property type="project" value="EnsemblFungi"/>
</dbReference>
<dbReference type="GO" id="GO:0120013">
    <property type="term" value="F:lipid transfer activity"/>
    <property type="evidence" value="ECO:0007669"/>
    <property type="project" value="EnsemblFungi"/>
</dbReference>
<dbReference type="OMA" id="AAWPSWI"/>
<keyword evidence="2" id="KW-0813">Transport</keyword>
<keyword evidence="3 9" id="KW-1000">Mitochondrion outer membrane</keyword>
<dbReference type="RefSeq" id="XP_003676149.1">
    <property type="nucleotide sequence ID" value="XM_003676101.1"/>
</dbReference>
<evidence type="ECO:0000256" key="2">
    <source>
        <dbReference type="ARBA" id="ARBA00022448"/>
    </source>
</evidence>
<dbReference type="OrthoDB" id="3356905at2759"/>
<name>G0VDZ7_NAUCA</name>
<dbReference type="InParanoid" id="G0VDZ7"/>
<evidence type="ECO:0000256" key="7">
    <source>
        <dbReference type="ARBA" id="ARBA00023128"/>
    </source>
</evidence>
<dbReference type="GeneID" id="96903394"/>
<dbReference type="EMBL" id="HE576755">
    <property type="protein sequence ID" value="CCC69787.1"/>
    <property type="molecule type" value="Genomic_DNA"/>
</dbReference>
<keyword evidence="8 9" id="KW-0472">Membrane</keyword>
<keyword evidence="7 9" id="KW-0496">Mitochondrion</keyword>
<dbReference type="GO" id="GO:0045040">
    <property type="term" value="P:protein insertion into mitochondrial outer membrane"/>
    <property type="evidence" value="ECO:0007669"/>
    <property type="project" value="UniProtKB-UniRule"/>
</dbReference>
<dbReference type="PROSITE" id="PS51847">
    <property type="entry name" value="SMP"/>
    <property type="match status" value="1"/>
</dbReference>
<dbReference type="GO" id="GO:0008289">
    <property type="term" value="F:lipid binding"/>
    <property type="evidence" value="ECO:0007669"/>
    <property type="project" value="UniProtKB-KW"/>
</dbReference>
<dbReference type="Proteomes" id="UP000001640">
    <property type="component" value="Chromosome 4"/>
</dbReference>
<evidence type="ECO:0000256" key="4">
    <source>
        <dbReference type="ARBA" id="ARBA00022824"/>
    </source>
</evidence>
<dbReference type="STRING" id="1064592.G0VDZ7"/>